<gene>
    <name evidence="5" type="ORF">MNEG_3812</name>
</gene>
<dbReference type="RefSeq" id="XP_013903170.1">
    <property type="nucleotide sequence ID" value="XM_014047716.1"/>
</dbReference>
<dbReference type="GeneID" id="25736690"/>
<keyword evidence="4" id="KW-0408">Iron</keyword>
<dbReference type="InterPro" id="IPR001486">
    <property type="entry name" value="Hemoglobin_trunc"/>
</dbReference>
<evidence type="ECO:0000313" key="6">
    <source>
        <dbReference type="Proteomes" id="UP000054498"/>
    </source>
</evidence>
<sequence length="56" mass="5995">MYEAHKGMNLKDAHFDAVAGHFVSTLQELGVDQALIDEAVAVVESTRGQVLGAEQP</sequence>
<evidence type="ECO:0000256" key="3">
    <source>
        <dbReference type="ARBA" id="ARBA00022723"/>
    </source>
</evidence>
<dbReference type="Gene3D" id="1.10.490.10">
    <property type="entry name" value="Globins"/>
    <property type="match status" value="1"/>
</dbReference>
<evidence type="ECO:0000313" key="5">
    <source>
        <dbReference type="EMBL" id="KIZ04151.1"/>
    </source>
</evidence>
<dbReference type="STRING" id="145388.A0A0D2NGP0"/>
<dbReference type="SUPFAM" id="SSF46458">
    <property type="entry name" value="Globin-like"/>
    <property type="match status" value="1"/>
</dbReference>
<name>A0A0D2NGP0_9CHLO</name>
<proteinExistence type="predicted"/>
<keyword evidence="1" id="KW-0813">Transport</keyword>
<evidence type="ECO:0000256" key="2">
    <source>
        <dbReference type="ARBA" id="ARBA00022617"/>
    </source>
</evidence>
<dbReference type="InterPro" id="IPR009050">
    <property type="entry name" value="Globin-like_sf"/>
</dbReference>
<dbReference type="AlphaFoldDB" id="A0A0D2NGP0"/>
<organism evidence="5 6">
    <name type="scientific">Monoraphidium neglectum</name>
    <dbReference type="NCBI Taxonomy" id="145388"/>
    <lineage>
        <taxon>Eukaryota</taxon>
        <taxon>Viridiplantae</taxon>
        <taxon>Chlorophyta</taxon>
        <taxon>core chlorophytes</taxon>
        <taxon>Chlorophyceae</taxon>
        <taxon>CS clade</taxon>
        <taxon>Sphaeropleales</taxon>
        <taxon>Selenastraceae</taxon>
        <taxon>Monoraphidium</taxon>
    </lineage>
</organism>
<reference evidence="5 6" key="1">
    <citation type="journal article" date="2013" name="BMC Genomics">
        <title>Reconstruction of the lipid metabolism for the microalga Monoraphidium neglectum from its genome sequence reveals characteristics suitable for biofuel production.</title>
        <authorList>
            <person name="Bogen C."/>
            <person name="Al-Dilaimi A."/>
            <person name="Albersmeier A."/>
            <person name="Wichmann J."/>
            <person name="Grundmann M."/>
            <person name="Rupp O."/>
            <person name="Lauersen K.J."/>
            <person name="Blifernez-Klassen O."/>
            <person name="Kalinowski J."/>
            <person name="Goesmann A."/>
            <person name="Mussgnug J.H."/>
            <person name="Kruse O."/>
        </authorList>
    </citation>
    <scope>NUCLEOTIDE SEQUENCE [LARGE SCALE GENOMIC DNA]</scope>
    <source>
        <strain evidence="5 6">SAG 48.87</strain>
    </source>
</reference>
<keyword evidence="3" id="KW-0479">Metal-binding</keyword>
<evidence type="ECO:0000256" key="4">
    <source>
        <dbReference type="ARBA" id="ARBA00023004"/>
    </source>
</evidence>
<dbReference type="GO" id="GO:0020037">
    <property type="term" value="F:heme binding"/>
    <property type="evidence" value="ECO:0007669"/>
    <property type="project" value="InterPro"/>
</dbReference>
<protein>
    <submittedName>
        <fullName evidence="5">Uncharacterized protein</fullName>
    </submittedName>
</protein>
<dbReference type="EMBL" id="KK100716">
    <property type="protein sequence ID" value="KIZ04151.1"/>
    <property type="molecule type" value="Genomic_DNA"/>
</dbReference>
<dbReference type="Pfam" id="PF01152">
    <property type="entry name" value="Bac_globin"/>
    <property type="match status" value="1"/>
</dbReference>
<dbReference type="GO" id="GO:0019825">
    <property type="term" value="F:oxygen binding"/>
    <property type="evidence" value="ECO:0007669"/>
    <property type="project" value="InterPro"/>
</dbReference>
<dbReference type="Proteomes" id="UP000054498">
    <property type="component" value="Unassembled WGS sequence"/>
</dbReference>
<keyword evidence="2" id="KW-0349">Heme</keyword>
<dbReference type="OrthoDB" id="514183at2759"/>
<dbReference type="KEGG" id="mng:MNEG_3812"/>
<evidence type="ECO:0000256" key="1">
    <source>
        <dbReference type="ARBA" id="ARBA00022448"/>
    </source>
</evidence>
<accession>A0A0D2NGP0</accession>
<dbReference type="InterPro" id="IPR012292">
    <property type="entry name" value="Globin/Proto"/>
</dbReference>
<dbReference type="GO" id="GO:0046872">
    <property type="term" value="F:metal ion binding"/>
    <property type="evidence" value="ECO:0007669"/>
    <property type="project" value="UniProtKB-KW"/>
</dbReference>
<keyword evidence="6" id="KW-1185">Reference proteome</keyword>